<dbReference type="EMBL" id="OIVN01001449">
    <property type="protein sequence ID" value="SPC94117.1"/>
    <property type="molecule type" value="Genomic_DNA"/>
</dbReference>
<dbReference type="InterPro" id="IPR043926">
    <property type="entry name" value="ABCG_dom"/>
</dbReference>
<dbReference type="GO" id="GO:0016887">
    <property type="term" value="F:ATP hydrolysis activity"/>
    <property type="evidence" value="ECO:0007669"/>
    <property type="project" value="InterPro"/>
</dbReference>
<accession>A0A2N9FTW1</accession>
<keyword evidence="2" id="KW-0813">Transport</keyword>
<dbReference type="Pfam" id="PF19055">
    <property type="entry name" value="ABC2_membrane_7"/>
    <property type="match status" value="1"/>
</dbReference>
<dbReference type="GO" id="GO:0140359">
    <property type="term" value="F:ABC-type transporter activity"/>
    <property type="evidence" value="ECO:0007669"/>
    <property type="project" value="InterPro"/>
</dbReference>
<name>A0A2N9FTW1_FAGSY</name>
<evidence type="ECO:0008006" key="10">
    <source>
        <dbReference type="Google" id="ProtNLM"/>
    </source>
</evidence>
<evidence type="ECO:0000256" key="4">
    <source>
        <dbReference type="ARBA" id="ARBA00022989"/>
    </source>
</evidence>
<reference evidence="9" key="1">
    <citation type="submission" date="2018-02" db="EMBL/GenBank/DDBJ databases">
        <authorList>
            <person name="Cohen D.B."/>
            <person name="Kent A.D."/>
        </authorList>
    </citation>
    <scope>NUCLEOTIDE SEQUENCE</scope>
</reference>
<dbReference type="SUPFAM" id="SSF52540">
    <property type="entry name" value="P-loop containing nucleoside triphosphate hydrolases"/>
    <property type="match status" value="1"/>
</dbReference>
<dbReference type="GO" id="GO:0005524">
    <property type="term" value="F:ATP binding"/>
    <property type="evidence" value="ECO:0007669"/>
    <property type="project" value="InterPro"/>
</dbReference>
<evidence type="ECO:0000256" key="2">
    <source>
        <dbReference type="ARBA" id="ARBA00022448"/>
    </source>
</evidence>
<dbReference type="InterPro" id="IPR029481">
    <property type="entry name" value="ABC_trans_N"/>
</dbReference>
<dbReference type="AlphaFoldDB" id="A0A2N9FTW1"/>
<evidence type="ECO:0000259" key="8">
    <source>
        <dbReference type="Pfam" id="PF19055"/>
    </source>
</evidence>
<evidence type="ECO:0000256" key="5">
    <source>
        <dbReference type="ARBA" id="ARBA00023136"/>
    </source>
</evidence>
<dbReference type="InterPro" id="IPR003439">
    <property type="entry name" value="ABC_transporter-like_ATP-bd"/>
</dbReference>
<dbReference type="Gene3D" id="3.40.50.300">
    <property type="entry name" value="P-loop containing nucleotide triphosphate hydrolases"/>
    <property type="match status" value="2"/>
</dbReference>
<dbReference type="PANTHER" id="PTHR48040">
    <property type="entry name" value="PLEIOTROPIC DRUG RESISTANCE PROTEIN 1-LIKE ISOFORM X1"/>
    <property type="match status" value="1"/>
</dbReference>
<keyword evidence="5" id="KW-0472">Membrane</keyword>
<keyword evidence="3" id="KW-0812">Transmembrane</keyword>
<dbReference type="Pfam" id="PF14510">
    <property type="entry name" value="ABC_trans_N"/>
    <property type="match status" value="1"/>
</dbReference>
<feature type="domain" description="ABC transporter" evidence="6">
    <location>
        <begin position="153"/>
        <end position="239"/>
    </location>
</feature>
<comment type="subcellular location">
    <subcellularLocation>
        <location evidence="1">Membrane</location>
        <topology evidence="1">Multi-pass membrane protein</topology>
    </subcellularLocation>
</comment>
<organism evidence="9">
    <name type="scientific">Fagus sylvatica</name>
    <name type="common">Beechnut</name>
    <dbReference type="NCBI Taxonomy" id="28930"/>
    <lineage>
        <taxon>Eukaryota</taxon>
        <taxon>Viridiplantae</taxon>
        <taxon>Streptophyta</taxon>
        <taxon>Embryophyta</taxon>
        <taxon>Tracheophyta</taxon>
        <taxon>Spermatophyta</taxon>
        <taxon>Magnoliopsida</taxon>
        <taxon>eudicotyledons</taxon>
        <taxon>Gunneridae</taxon>
        <taxon>Pentapetalae</taxon>
        <taxon>rosids</taxon>
        <taxon>fabids</taxon>
        <taxon>Fagales</taxon>
        <taxon>Fagaceae</taxon>
        <taxon>Fagus</taxon>
    </lineage>
</organism>
<evidence type="ECO:0000313" key="9">
    <source>
        <dbReference type="EMBL" id="SPC94117.1"/>
    </source>
</evidence>
<protein>
    <recommendedName>
        <fullName evidence="10">ABC transporter domain-containing protein</fullName>
    </recommendedName>
</protein>
<dbReference type="GO" id="GO:0016020">
    <property type="term" value="C:membrane"/>
    <property type="evidence" value="ECO:0007669"/>
    <property type="project" value="UniProtKB-SubCell"/>
</dbReference>
<evidence type="ECO:0000259" key="7">
    <source>
        <dbReference type="Pfam" id="PF14510"/>
    </source>
</evidence>
<gene>
    <name evidence="9" type="ORF">FSB_LOCUS21999</name>
</gene>
<keyword evidence="4" id="KW-1133">Transmembrane helix</keyword>
<dbReference type="PANTHER" id="PTHR48040:SF45">
    <property type="entry name" value="PLEIOTROPIC DRUG RESISTANCE PROTEIN 1-LIKE"/>
    <property type="match status" value="1"/>
</dbReference>
<evidence type="ECO:0000256" key="1">
    <source>
        <dbReference type="ARBA" id="ARBA00004141"/>
    </source>
</evidence>
<proteinExistence type="predicted"/>
<evidence type="ECO:0000259" key="6">
    <source>
        <dbReference type="Pfam" id="PF00005"/>
    </source>
</evidence>
<dbReference type="Pfam" id="PF00005">
    <property type="entry name" value="ABC_tran"/>
    <property type="match status" value="1"/>
</dbReference>
<feature type="domain" description="ABC transporter family G" evidence="8">
    <location>
        <begin position="294"/>
        <end position="371"/>
    </location>
</feature>
<evidence type="ECO:0000256" key="3">
    <source>
        <dbReference type="ARBA" id="ARBA00022692"/>
    </source>
</evidence>
<dbReference type="InterPro" id="IPR027417">
    <property type="entry name" value="P-loop_NTPase"/>
</dbReference>
<sequence>MEFGGYMSHSIVSRTSRDTFQEDDEQALKWAALERLPTYDRARTGLLHGVAGDFREIDLKKLQIQEKKALLNRLVGSVDKNEEYLKKLKKRIDRVSLNLPTIEIRFENLTVEAESYVGSRAIPSVFNYYLNLTEGIAKCLHIVRSRKEKFSILRNVSGIIKPGRLTLLLGPPGSGMSTLLKALSGKLDSELKISGKVTYNGHEMHEFVPPRTSAYISQYDVHLPLLTVRETLTFSAKCQGVGTGYGEMLVGPVKAFFMDNISNGLDSSTTFQIINSIRQSIHIFNKSALICLLQPPPETYELFDDIILLSEGQIVYEGPRECVLEFFESMGFRCPETKGVAEYLQEVTSRKDQRQYWVNEELPYHYVSVNEFAEAFKSFHVGRAIQRELVTPFNRSKNHPASLTRSKYGASMKELMKACFSREVTLMKRKASMLIFKTIQLEFCAIIVATVFAQAKEAS</sequence>
<feature type="domain" description="Pleiotropic ABC efflux transporter N-terminal" evidence="7">
    <location>
        <begin position="80"/>
        <end position="127"/>
    </location>
</feature>